<dbReference type="SMART" id="SM00347">
    <property type="entry name" value="HTH_MARR"/>
    <property type="match status" value="1"/>
</dbReference>
<proteinExistence type="predicted"/>
<dbReference type="PROSITE" id="PS01117">
    <property type="entry name" value="HTH_MARR_1"/>
    <property type="match status" value="1"/>
</dbReference>
<dbReference type="RefSeq" id="WP_179424713.1">
    <property type="nucleotide sequence ID" value="NZ_JACBZP010000001.1"/>
</dbReference>
<dbReference type="InterPro" id="IPR036390">
    <property type="entry name" value="WH_DNA-bd_sf"/>
</dbReference>
<protein>
    <submittedName>
        <fullName evidence="5">DNA-binding MarR family transcriptional regulator</fullName>
    </submittedName>
</protein>
<evidence type="ECO:0000256" key="3">
    <source>
        <dbReference type="ARBA" id="ARBA00023163"/>
    </source>
</evidence>
<feature type="domain" description="HTH marR-type" evidence="4">
    <location>
        <begin position="14"/>
        <end position="145"/>
    </location>
</feature>
<evidence type="ECO:0000313" key="6">
    <source>
        <dbReference type="Proteomes" id="UP000539111"/>
    </source>
</evidence>
<dbReference type="Gene3D" id="1.10.10.10">
    <property type="entry name" value="Winged helix-like DNA-binding domain superfamily/Winged helix DNA-binding domain"/>
    <property type="match status" value="1"/>
</dbReference>
<keyword evidence="3" id="KW-0804">Transcription</keyword>
<dbReference type="PRINTS" id="PR00598">
    <property type="entry name" value="HTHMARR"/>
</dbReference>
<keyword evidence="2 5" id="KW-0238">DNA-binding</keyword>
<evidence type="ECO:0000259" key="4">
    <source>
        <dbReference type="PROSITE" id="PS50995"/>
    </source>
</evidence>
<reference evidence="5 6" key="1">
    <citation type="submission" date="2020-07" db="EMBL/GenBank/DDBJ databases">
        <title>Sequencing the genomes of 1000 actinobacteria strains.</title>
        <authorList>
            <person name="Klenk H.-P."/>
        </authorList>
    </citation>
    <scope>NUCLEOTIDE SEQUENCE [LARGE SCALE GENOMIC DNA]</scope>
    <source>
        <strain evidence="5 6">DSM 26341</strain>
    </source>
</reference>
<dbReference type="Pfam" id="PF12802">
    <property type="entry name" value="MarR_2"/>
    <property type="match status" value="1"/>
</dbReference>
<dbReference type="InterPro" id="IPR023187">
    <property type="entry name" value="Tscrpt_reg_MarR-type_CS"/>
</dbReference>
<dbReference type="AlphaFoldDB" id="A0A7Z0CYX3"/>
<dbReference type="InterPro" id="IPR036388">
    <property type="entry name" value="WH-like_DNA-bd_sf"/>
</dbReference>
<evidence type="ECO:0000256" key="1">
    <source>
        <dbReference type="ARBA" id="ARBA00023015"/>
    </source>
</evidence>
<sequence length="156" mass="17604">MTARSGPRLSGDAWESLFRAQVTLMRRFAADDVWGELTVREYDVLFTLAGREKSAMRLGELNEFVLLSQPSLSRMVERLERAGYVERTPSAGDRRGTLVALTPSGAEKQREIGRRHLASIHHYMSNALDAGELATLRELTGKLRRAQESIEERHHA</sequence>
<keyword evidence="1" id="KW-0805">Transcription regulation</keyword>
<dbReference type="InterPro" id="IPR000835">
    <property type="entry name" value="HTH_MarR-typ"/>
</dbReference>
<dbReference type="GO" id="GO:0006950">
    <property type="term" value="P:response to stress"/>
    <property type="evidence" value="ECO:0007669"/>
    <property type="project" value="TreeGrafter"/>
</dbReference>
<keyword evidence="6" id="KW-1185">Reference proteome</keyword>
<accession>A0A7Z0CYX3</accession>
<dbReference type="PANTHER" id="PTHR33164">
    <property type="entry name" value="TRANSCRIPTIONAL REGULATOR, MARR FAMILY"/>
    <property type="match status" value="1"/>
</dbReference>
<organism evidence="5 6">
    <name type="scientific">Spelaeicoccus albus</name>
    <dbReference type="NCBI Taxonomy" id="1280376"/>
    <lineage>
        <taxon>Bacteria</taxon>
        <taxon>Bacillati</taxon>
        <taxon>Actinomycetota</taxon>
        <taxon>Actinomycetes</taxon>
        <taxon>Micrococcales</taxon>
        <taxon>Brevibacteriaceae</taxon>
        <taxon>Spelaeicoccus</taxon>
    </lineage>
</organism>
<comment type="caution">
    <text evidence="5">The sequence shown here is derived from an EMBL/GenBank/DDBJ whole genome shotgun (WGS) entry which is preliminary data.</text>
</comment>
<name>A0A7Z0CYX3_9MICO</name>
<dbReference type="InterPro" id="IPR039422">
    <property type="entry name" value="MarR/SlyA-like"/>
</dbReference>
<evidence type="ECO:0000256" key="2">
    <source>
        <dbReference type="ARBA" id="ARBA00023125"/>
    </source>
</evidence>
<dbReference type="SUPFAM" id="SSF46785">
    <property type="entry name" value="Winged helix' DNA-binding domain"/>
    <property type="match status" value="1"/>
</dbReference>
<dbReference type="PROSITE" id="PS50995">
    <property type="entry name" value="HTH_MARR_2"/>
    <property type="match status" value="1"/>
</dbReference>
<dbReference type="PANTHER" id="PTHR33164:SF104">
    <property type="entry name" value="TRANSCRIPTIONAL REGULATORY PROTEIN"/>
    <property type="match status" value="1"/>
</dbReference>
<gene>
    <name evidence="5" type="ORF">BJY26_000077</name>
</gene>
<evidence type="ECO:0000313" key="5">
    <source>
        <dbReference type="EMBL" id="NYI65771.1"/>
    </source>
</evidence>
<dbReference type="Proteomes" id="UP000539111">
    <property type="component" value="Unassembled WGS sequence"/>
</dbReference>
<dbReference type="EMBL" id="JACBZP010000001">
    <property type="protein sequence ID" value="NYI65771.1"/>
    <property type="molecule type" value="Genomic_DNA"/>
</dbReference>
<dbReference type="GO" id="GO:0003677">
    <property type="term" value="F:DNA binding"/>
    <property type="evidence" value="ECO:0007669"/>
    <property type="project" value="UniProtKB-KW"/>
</dbReference>
<dbReference type="GO" id="GO:0003700">
    <property type="term" value="F:DNA-binding transcription factor activity"/>
    <property type="evidence" value="ECO:0007669"/>
    <property type="project" value="InterPro"/>
</dbReference>